<keyword evidence="6" id="KW-0915">Sodium</keyword>
<evidence type="ECO:0000256" key="1">
    <source>
        <dbReference type="ARBA" id="ARBA00004141"/>
    </source>
</evidence>
<protein>
    <submittedName>
        <fullName evidence="15">Sodium channel protein type 5 subunit alpha</fullName>
    </submittedName>
</protein>
<dbReference type="GO" id="GO:0001518">
    <property type="term" value="C:voltage-gated sodium channel complex"/>
    <property type="evidence" value="ECO:0007669"/>
    <property type="project" value="TreeGrafter"/>
</dbReference>
<dbReference type="GO" id="GO:0005248">
    <property type="term" value="F:voltage-gated sodium channel activity"/>
    <property type="evidence" value="ECO:0007669"/>
    <property type="project" value="TreeGrafter"/>
</dbReference>
<evidence type="ECO:0000256" key="11">
    <source>
        <dbReference type="ARBA" id="ARBA00023303"/>
    </source>
</evidence>
<feature type="transmembrane region" description="Helical" evidence="12">
    <location>
        <begin position="52"/>
        <end position="71"/>
    </location>
</feature>
<evidence type="ECO:0000256" key="4">
    <source>
        <dbReference type="ARBA" id="ARBA00022882"/>
    </source>
</evidence>
<dbReference type="Proteomes" id="UP000424527">
    <property type="component" value="Unassembled WGS sequence"/>
</dbReference>
<feature type="transmembrane region" description="Helical" evidence="12">
    <location>
        <begin position="21"/>
        <end position="40"/>
    </location>
</feature>
<evidence type="ECO:0000259" key="14">
    <source>
        <dbReference type="Pfam" id="PF11933"/>
    </source>
</evidence>
<keyword evidence="10" id="KW-0739">Sodium transport</keyword>
<dbReference type="PANTHER" id="PTHR10037:SF208">
    <property type="entry name" value="SODIUM CHANNEL PROTEIN TYPE 10 SUBUNIT ALPHA"/>
    <property type="match status" value="1"/>
</dbReference>
<comment type="subcellular location">
    <subcellularLocation>
        <location evidence="1">Membrane</location>
        <topology evidence="1">Multi-pass membrane protein</topology>
    </subcellularLocation>
</comment>
<dbReference type="Gene3D" id="1.10.287.70">
    <property type="match status" value="1"/>
</dbReference>
<evidence type="ECO:0000256" key="12">
    <source>
        <dbReference type="SAM" id="Phobius"/>
    </source>
</evidence>
<evidence type="ECO:0000256" key="9">
    <source>
        <dbReference type="ARBA" id="ARBA00023180"/>
    </source>
</evidence>
<dbReference type="PANTHER" id="PTHR10037">
    <property type="entry name" value="VOLTAGE-GATED CATION CHANNEL CALCIUM AND SODIUM"/>
    <property type="match status" value="1"/>
</dbReference>
<keyword evidence="7" id="KW-0406">Ion transport</keyword>
<dbReference type="AlphaFoldDB" id="A0A6G0HKF2"/>
<accession>A0A6G0HKF2</accession>
<name>A0A6G0HKF2_LARCR</name>
<evidence type="ECO:0000256" key="3">
    <source>
        <dbReference type="ARBA" id="ARBA00022692"/>
    </source>
</evidence>
<keyword evidence="8 12" id="KW-0472">Membrane</keyword>
<evidence type="ECO:0000256" key="6">
    <source>
        <dbReference type="ARBA" id="ARBA00023053"/>
    </source>
</evidence>
<evidence type="ECO:0000313" key="16">
    <source>
        <dbReference type="Proteomes" id="UP000424527"/>
    </source>
</evidence>
<dbReference type="InterPro" id="IPR005821">
    <property type="entry name" value="Ion_trans_dom"/>
</dbReference>
<gene>
    <name evidence="15" type="ORF">D5F01_LYC21686</name>
</gene>
<dbReference type="InterPro" id="IPR024583">
    <property type="entry name" value="Na_trans_cytopl"/>
</dbReference>
<dbReference type="Pfam" id="PF11933">
    <property type="entry name" value="Na_trans_cytopl"/>
    <property type="match status" value="1"/>
</dbReference>
<keyword evidence="11 15" id="KW-0407">Ion channel</keyword>
<evidence type="ECO:0000256" key="10">
    <source>
        <dbReference type="ARBA" id="ARBA00023201"/>
    </source>
</evidence>
<keyword evidence="9" id="KW-0325">Glycoprotein</keyword>
<feature type="domain" description="Voltage-gated Na+ ion channel cytoplasmic" evidence="14">
    <location>
        <begin position="212"/>
        <end position="306"/>
    </location>
</feature>
<dbReference type="GO" id="GO:0019228">
    <property type="term" value="P:neuronal action potential"/>
    <property type="evidence" value="ECO:0007669"/>
    <property type="project" value="TreeGrafter"/>
</dbReference>
<keyword evidence="4" id="KW-0851">Voltage-gated channel</keyword>
<comment type="caution">
    <text evidence="15">The sequence shown here is derived from an EMBL/GenBank/DDBJ whole genome shotgun (WGS) entry which is preliminary data.</text>
</comment>
<proteinExistence type="predicted"/>
<evidence type="ECO:0000256" key="2">
    <source>
        <dbReference type="ARBA" id="ARBA00022448"/>
    </source>
</evidence>
<feature type="transmembrane region" description="Helical" evidence="12">
    <location>
        <begin position="83"/>
        <end position="108"/>
    </location>
</feature>
<keyword evidence="5 12" id="KW-1133">Transmembrane helix</keyword>
<evidence type="ECO:0000256" key="8">
    <source>
        <dbReference type="ARBA" id="ARBA00023136"/>
    </source>
</evidence>
<evidence type="ECO:0000256" key="5">
    <source>
        <dbReference type="ARBA" id="ARBA00022989"/>
    </source>
</evidence>
<dbReference type="InterPro" id="IPR043203">
    <property type="entry name" value="VGCC_Ca_Na"/>
</dbReference>
<reference evidence="15 16" key="1">
    <citation type="submission" date="2019-07" db="EMBL/GenBank/DDBJ databases">
        <title>Chromosome genome assembly for large yellow croaker.</title>
        <authorList>
            <person name="Xiao S."/>
        </authorList>
    </citation>
    <scope>NUCLEOTIDE SEQUENCE [LARGE SCALE GENOMIC DNA]</scope>
    <source>
        <strain evidence="15">JMULYC20181020</strain>
        <tissue evidence="15">Muscle</tissue>
    </source>
</reference>
<evidence type="ECO:0000259" key="13">
    <source>
        <dbReference type="Pfam" id="PF00520"/>
    </source>
</evidence>
<dbReference type="Pfam" id="PF00520">
    <property type="entry name" value="Ion_trans"/>
    <property type="match status" value="1"/>
</dbReference>
<feature type="domain" description="Ion transport" evidence="13">
    <location>
        <begin position="15"/>
        <end position="114"/>
    </location>
</feature>
<keyword evidence="2" id="KW-0813">Transport</keyword>
<evidence type="ECO:0000256" key="7">
    <source>
        <dbReference type="ARBA" id="ARBA00023065"/>
    </source>
</evidence>
<keyword evidence="16" id="KW-1185">Reference proteome</keyword>
<organism evidence="15 16">
    <name type="scientific">Larimichthys crocea</name>
    <name type="common">Large yellow croaker</name>
    <name type="synonym">Pseudosciaena crocea</name>
    <dbReference type="NCBI Taxonomy" id="215358"/>
    <lineage>
        <taxon>Eukaryota</taxon>
        <taxon>Metazoa</taxon>
        <taxon>Chordata</taxon>
        <taxon>Craniata</taxon>
        <taxon>Vertebrata</taxon>
        <taxon>Euteleostomi</taxon>
        <taxon>Actinopterygii</taxon>
        <taxon>Neopterygii</taxon>
        <taxon>Teleostei</taxon>
        <taxon>Neoteleostei</taxon>
        <taxon>Acanthomorphata</taxon>
        <taxon>Eupercaria</taxon>
        <taxon>Sciaenidae</taxon>
        <taxon>Larimichthys</taxon>
    </lineage>
</organism>
<evidence type="ECO:0000313" key="15">
    <source>
        <dbReference type="EMBL" id="KAE8279563.1"/>
    </source>
</evidence>
<dbReference type="EMBL" id="REGW02000022">
    <property type="protein sequence ID" value="KAE8279563.1"/>
    <property type="molecule type" value="Genomic_DNA"/>
</dbReference>
<keyword evidence="3 12" id="KW-0812">Transmembrane</keyword>
<sequence length="347" mass="38386">MLQRKCPDGFDCLKAGRNPNYGYTSFDTFGWAFLSLFRLMTQDYWEISTTSGNFTLLMDIVGLLLVFGVCLQTLRSAGKTYMVFFVVVIFLGSFYLVNLILAVVAMAYEEQNQATIAEACQKEREFQVAMERLKKEQQVTAQKTLDSDSIMSPDLSPFGLPLDNLEERRRSQALIGVGDVEGNLSEEKLLQVDMLDGGKPLHPLLARSFSTRTRRSSQVSSIFNFRLRSRGSEGEMADDEYSVPGDVVEGVGGRTYSGGTFSGILPHPWPKRRPSTYSTASRGSQVFYPTLNVNGKLFVAMDQNGVSPPPLQGQLPACTMEKVKEESKLLGLENSRCALSSQSGQPG</sequence>
<dbReference type="GO" id="GO:0086010">
    <property type="term" value="P:membrane depolarization during action potential"/>
    <property type="evidence" value="ECO:0007669"/>
    <property type="project" value="TreeGrafter"/>
</dbReference>